<feature type="compositionally biased region" description="Polar residues" evidence="1">
    <location>
        <begin position="32"/>
        <end position="69"/>
    </location>
</feature>
<feature type="region of interest" description="Disordered" evidence="1">
    <location>
        <begin position="18"/>
        <end position="69"/>
    </location>
</feature>
<name>A0A5D6VHK1_9BACT</name>
<reference evidence="3 4" key="1">
    <citation type="submission" date="2019-08" db="EMBL/GenBank/DDBJ databases">
        <authorList>
            <person name="Seo M.-J."/>
        </authorList>
    </citation>
    <scope>NUCLEOTIDE SEQUENCE [LARGE SCALE GENOMIC DNA]</scope>
    <source>
        <strain evidence="3 4">KIGAM108</strain>
    </source>
</reference>
<dbReference type="EMBL" id="VTHL01000001">
    <property type="protein sequence ID" value="TYZ14188.1"/>
    <property type="molecule type" value="Genomic_DNA"/>
</dbReference>
<dbReference type="Proteomes" id="UP000322791">
    <property type="component" value="Unassembled WGS sequence"/>
</dbReference>
<evidence type="ECO:0000313" key="3">
    <source>
        <dbReference type="EMBL" id="TYZ14188.1"/>
    </source>
</evidence>
<gene>
    <name evidence="3" type="ORF">FY528_00180</name>
</gene>
<accession>A0A5D6VHK1</accession>
<evidence type="ECO:0000256" key="2">
    <source>
        <dbReference type="SAM" id="SignalP"/>
    </source>
</evidence>
<protein>
    <recommendedName>
        <fullName evidence="5">Entericidin</fullName>
    </recommendedName>
</protein>
<sequence length="69" mass="6819">MKKLLFLALAAASFTLASCEGNGTGSERGAGDQTTTMATSSPSEQTEAANATDSSAAPMSSDTTATTTP</sequence>
<dbReference type="AlphaFoldDB" id="A0A5D6VHK1"/>
<comment type="caution">
    <text evidence="3">The sequence shown here is derived from an EMBL/GenBank/DDBJ whole genome shotgun (WGS) entry which is preliminary data.</text>
</comment>
<evidence type="ECO:0008006" key="5">
    <source>
        <dbReference type="Google" id="ProtNLM"/>
    </source>
</evidence>
<dbReference type="PROSITE" id="PS51257">
    <property type="entry name" value="PROKAR_LIPOPROTEIN"/>
    <property type="match status" value="1"/>
</dbReference>
<organism evidence="3 4">
    <name type="scientific">Hymenobacter lutimineralis</name>
    <dbReference type="NCBI Taxonomy" id="2606448"/>
    <lineage>
        <taxon>Bacteria</taxon>
        <taxon>Pseudomonadati</taxon>
        <taxon>Bacteroidota</taxon>
        <taxon>Cytophagia</taxon>
        <taxon>Cytophagales</taxon>
        <taxon>Hymenobacteraceae</taxon>
        <taxon>Hymenobacter</taxon>
    </lineage>
</organism>
<feature type="chain" id="PRO_5022679903" description="Entericidin" evidence="2">
    <location>
        <begin position="18"/>
        <end position="69"/>
    </location>
</feature>
<evidence type="ECO:0000313" key="4">
    <source>
        <dbReference type="Proteomes" id="UP000322791"/>
    </source>
</evidence>
<keyword evidence="2" id="KW-0732">Signal</keyword>
<evidence type="ECO:0000256" key="1">
    <source>
        <dbReference type="SAM" id="MobiDB-lite"/>
    </source>
</evidence>
<feature type="signal peptide" evidence="2">
    <location>
        <begin position="1"/>
        <end position="17"/>
    </location>
</feature>
<dbReference type="RefSeq" id="WP_149068973.1">
    <property type="nucleotide sequence ID" value="NZ_VTHL01000001.1"/>
</dbReference>
<keyword evidence="4" id="KW-1185">Reference proteome</keyword>
<proteinExistence type="predicted"/>